<evidence type="ECO:0000256" key="3">
    <source>
        <dbReference type="RuleBase" id="RU003694"/>
    </source>
</evidence>
<dbReference type="Pfam" id="PF02801">
    <property type="entry name" value="Ketoacyl-synt_C"/>
    <property type="match status" value="1"/>
</dbReference>
<dbReference type="Proteomes" id="UP000445696">
    <property type="component" value="Unassembled WGS sequence"/>
</dbReference>
<sequence>MTNRVVVTGMGGVTSLGERWEDISANMRAGKTGIRRMESWDFYDGLNTRLAGPVEGFDIDGRYPRKAMRSMGPVSKMAVYATEKALEMAGLLGDPILKSGKIGVAYGSSFGSTKPVVAFTDLMRDGHSRDLTATSYVKMMSHTTAVNIGVFYGLSGRVIPTSSACTSGSQGIGYAYEAIKYGLQDMMVAGGAEELCPTMAAVFDTLYATSIRNDEPHRSPRPFDRDRDGLVIGEGAATLVLESYEHAVARGAPILAEIVGFATNSDGRHITNPTQATMEVAMQAALDNAGLTASNIDFISGHGTATEQGDVAESHATNNVLGPHIPIHSLKSYFGHSLGACGSIEAWLGIEMMCEGWFAPTANLENVDENCADIDYVMGEGRTIAVRHLMSNNFAFGGINSSLIFRNAAEI</sequence>
<dbReference type="PROSITE" id="PS52004">
    <property type="entry name" value="KS3_2"/>
    <property type="match status" value="1"/>
</dbReference>
<comment type="caution">
    <text evidence="5">The sequence shown here is derived from an EMBL/GenBank/DDBJ whole genome shotgun (WGS) entry which is preliminary data.</text>
</comment>
<dbReference type="GO" id="GO:0006633">
    <property type="term" value="P:fatty acid biosynthetic process"/>
    <property type="evidence" value="ECO:0007669"/>
    <property type="project" value="InterPro"/>
</dbReference>
<evidence type="ECO:0000313" key="6">
    <source>
        <dbReference type="Proteomes" id="UP000445696"/>
    </source>
</evidence>
<dbReference type="FunFam" id="3.40.47.10:FF:000018">
    <property type="entry name" value="3-oxoacyl-[acyl-carrier-protein] synthase 2"/>
    <property type="match status" value="1"/>
</dbReference>
<dbReference type="InterPro" id="IPR014031">
    <property type="entry name" value="Ketoacyl_synth_C"/>
</dbReference>
<dbReference type="PANTHER" id="PTHR11712">
    <property type="entry name" value="POLYKETIDE SYNTHASE-RELATED"/>
    <property type="match status" value="1"/>
</dbReference>
<dbReference type="GO" id="GO:0004315">
    <property type="term" value="F:3-oxoacyl-[acyl-carrier-protein] synthase activity"/>
    <property type="evidence" value="ECO:0007669"/>
    <property type="project" value="InterPro"/>
</dbReference>
<keyword evidence="2 3" id="KW-0808">Transferase</keyword>
<dbReference type="SMART" id="SM00825">
    <property type="entry name" value="PKS_KS"/>
    <property type="match status" value="1"/>
</dbReference>
<dbReference type="AlphaFoldDB" id="A0A845MHX9"/>
<comment type="similarity">
    <text evidence="1 3">Belongs to the thiolase-like superfamily. Beta-ketoacyl-ACP synthases family.</text>
</comment>
<dbReference type="PROSITE" id="PS00606">
    <property type="entry name" value="KS3_1"/>
    <property type="match status" value="1"/>
</dbReference>
<dbReference type="InterPro" id="IPR000794">
    <property type="entry name" value="Beta-ketoacyl_synthase"/>
</dbReference>
<feature type="domain" description="Ketosynthase family 3 (KS3)" evidence="4">
    <location>
        <begin position="2"/>
        <end position="407"/>
    </location>
</feature>
<protein>
    <submittedName>
        <fullName evidence="5">Beta-ketoacyl-ACP synthase</fullName>
    </submittedName>
</protein>
<dbReference type="InterPro" id="IPR018201">
    <property type="entry name" value="Ketoacyl_synth_AS"/>
</dbReference>
<keyword evidence="6" id="KW-1185">Reference proteome</keyword>
<proteinExistence type="inferred from homology"/>
<dbReference type="EMBL" id="WTVA01000004">
    <property type="protein sequence ID" value="MZR22926.1"/>
    <property type="molecule type" value="Genomic_DNA"/>
</dbReference>
<dbReference type="RefSeq" id="WP_161339380.1">
    <property type="nucleotide sequence ID" value="NZ_JBHSDG010000004.1"/>
</dbReference>
<name>A0A845MHX9_9PROT</name>
<gene>
    <name evidence="5" type="ORF">GQF03_11335</name>
</gene>
<dbReference type="Pfam" id="PF00109">
    <property type="entry name" value="ketoacyl-synt"/>
    <property type="match status" value="1"/>
</dbReference>
<dbReference type="SUPFAM" id="SSF53901">
    <property type="entry name" value="Thiolase-like"/>
    <property type="match status" value="2"/>
</dbReference>
<evidence type="ECO:0000259" key="4">
    <source>
        <dbReference type="PROSITE" id="PS52004"/>
    </source>
</evidence>
<dbReference type="GO" id="GO:0005829">
    <property type="term" value="C:cytosol"/>
    <property type="evidence" value="ECO:0007669"/>
    <property type="project" value="TreeGrafter"/>
</dbReference>
<dbReference type="OrthoDB" id="9808669at2"/>
<evidence type="ECO:0000256" key="1">
    <source>
        <dbReference type="ARBA" id="ARBA00008467"/>
    </source>
</evidence>
<dbReference type="NCBIfam" id="NF006587">
    <property type="entry name" value="PRK09116.1"/>
    <property type="match status" value="1"/>
</dbReference>
<accession>A0A845MHX9</accession>
<dbReference type="InterPro" id="IPR014030">
    <property type="entry name" value="Ketoacyl_synth_N"/>
</dbReference>
<dbReference type="Gene3D" id="3.40.47.10">
    <property type="match status" value="2"/>
</dbReference>
<dbReference type="PANTHER" id="PTHR11712:SF325">
    <property type="entry name" value="3-OXOACYL-(ACYL-CARRIER-PROTEIN) SYNTHASE II FABF"/>
    <property type="match status" value="1"/>
</dbReference>
<organism evidence="5 6">
    <name type="scientific">Sneathiella chungangensis</name>
    <dbReference type="NCBI Taxonomy" id="1418234"/>
    <lineage>
        <taxon>Bacteria</taxon>
        <taxon>Pseudomonadati</taxon>
        <taxon>Pseudomonadota</taxon>
        <taxon>Alphaproteobacteria</taxon>
        <taxon>Sneathiellales</taxon>
        <taxon>Sneathiellaceae</taxon>
        <taxon>Sneathiella</taxon>
    </lineage>
</organism>
<evidence type="ECO:0000256" key="2">
    <source>
        <dbReference type="ARBA" id="ARBA00022679"/>
    </source>
</evidence>
<evidence type="ECO:0000313" key="5">
    <source>
        <dbReference type="EMBL" id="MZR22926.1"/>
    </source>
</evidence>
<dbReference type="InterPro" id="IPR016039">
    <property type="entry name" value="Thiolase-like"/>
</dbReference>
<dbReference type="CDD" id="cd00834">
    <property type="entry name" value="KAS_I_II"/>
    <property type="match status" value="1"/>
</dbReference>
<dbReference type="InterPro" id="IPR020841">
    <property type="entry name" value="PKS_Beta-ketoAc_synthase_dom"/>
</dbReference>
<reference evidence="5 6" key="1">
    <citation type="journal article" date="2014" name="Int. J. Syst. Evol. Microbiol.">
        <title>Sneathiella chungangensis sp. nov., isolated from a marine sand, and emended description of the genus Sneathiella.</title>
        <authorList>
            <person name="Siamphan C."/>
            <person name="Kim H."/>
            <person name="Lee J.S."/>
            <person name="Kim W."/>
        </authorList>
    </citation>
    <scope>NUCLEOTIDE SEQUENCE [LARGE SCALE GENOMIC DNA]</scope>
    <source>
        <strain evidence="5 6">KCTC 32476</strain>
    </source>
</reference>